<feature type="chain" id="PRO_5034626568" description="F-box domain-containing protein" evidence="1">
    <location>
        <begin position="22"/>
        <end position="191"/>
    </location>
</feature>
<keyword evidence="1" id="KW-0732">Signal</keyword>
<dbReference type="RefSeq" id="XP_037214732.1">
    <property type="nucleotide sequence ID" value="XM_037368764.1"/>
</dbReference>
<accession>A0A8H6S4E2</accession>
<proteinExistence type="predicted"/>
<dbReference type="AlphaFoldDB" id="A0A8H6S4E2"/>
<feature type="signal peptide" evidence="1">
    <location>
        <begin position="1"/>
        <end position="21"/>
    </location>
</feature>
<dbReference type="EMBL" id="JACAZF010000012">
    <property type="protein sequence ID" value="KAF7292005.1"/>
    <property type="molecule type" value="Genomic_DNA"/>
</dbReference>
<gene>
    <name evidence="2" type="ORF">MIND_01226200</name>
</gene>
<evidence type="ECO:0008006" key="4">
    <source>
        <dbReference type="Google" id="ProtNLM"/>
    </source>
</evidence>
<evidence type="ECO:0000313" key="3">
    <source>
        <dbReference type="Proteomes" id="UP000636479"/>
    </source>
</evidence>
<name>A0A8H6S4E2_9AGAR</name>
<evidence type="ECO:0000256" key="1">
    <source>
        <dbReference type="SAM" id="SignalP"/>
    </source>
</evidence>
<organism evidence="2 3">
    <name type="scientific">Mycena indigotica</name>
    <dbReference type="NCBI Taxonomy" id="2126181"/>
    <lineage>
        <taxon>Eukaryota</taxon>
        <taxon>Fungi</taxon>
        <taxon>Dikarya</taxon>
        <taxon>Basidiomycota</taxon>
        <taxon>Agaricomycotina</taxon>
        <taxon>Agaricomycetes</taxon>
        <taxon>Agaricomycetidae</taxon>
        <taxon>Agaricales</taxon>
        <taxon>Marasmiineae</taxon>
        <taxon>Mycenaceae</taxon>
        <taxon>Mycena</taxon>
    </lineage>
</organism>
<reference evidence="2" key="1">
    <citation type="submission" date="2020-05" db="EMBL/GenBank/DDBJ databases">
        <title>Mycena genomes resolve the evolution of fungal bioluminescence.</title>
        <authorList>
            <person name="Tsai I.J."/>
        </authorList>
    </citation>
    <scope>NUCLEOTIDE SEQUENCE</scope>
    <source>
        <strain evidence="2">171206Taipei</strain>
    </source>
</reference>
<dbReference type="Proteomes" id="UP000636479">
    <property type="component" value="Unassembled WGS sequence"/>
</dbReference>
<sequence length="191" mass="21705">MSNETFLHLPAEVWLHILALATEDCSPVALACAEWPQYQPIVDPFSDIRHFWRDARSFSLVNKHWNTLGTDLLYGCVSVEQHFDMLHGVLARHGAAKLVRAVRLSSTRFDRNRIMLAHCPSVQTIVLPDVPPYADLPWISNSPETPLGIHFPTLKYIYWTETQVSNGLLRQLVDASPNLEGALSRRHKQSQ</sequence>
<dbReference type="OrthoDB" id="3256525at2759"/>
<keyword evidence="3" id="KW-1185">Reference proteome</keyword>
<comment type="caution">
    <text evidence="2">The sequence shown here is derived from an EMBL/GenBank/DDBJ whole genome shotgun (WGS) entry which is preliminary data.</text>
</comment>
<protein>
    <recommendedName>
        <fullName evidence="4">F-box domain-containing protein</fullName>
    </recommendedName>
</protein>
<dbReference type="GeneID" id="59351280"/>
<evidence type="ECO:0000313" key="2">
    <source>
        <dbReference type="EMBL" id="KAF7292005.1"/>
    </source>
</evidence>